<dbReference type="Proteomes" id="UP000015464">
    <property type="component" value="Unassembled WGS sequence"/>
</dbReference>
<gene>
    <name evidence="1" type="ORF">SPOG_02489</name>
</gene>
<dbReference type="AlphaFoldDB" id="S9VZS1"/>
<evidence type="ECO:0000313" key="2">
    <source>
        <dbReference type="Proteomes" id="UP000015464"/>
    </source>
</evidence>
<dbReference type="GeneID" id="25036812"/>
<dbReference type="EMBL" id="KE546991">
    <property type="protein sequence ID" value="EPY51315.1"/>
    <property type="molecule type" value="Genomic_DNA"/>
</dbReference>
<proteinExistence type="predicted"/>
<name>S9VZS1_SCHCR</name>
<dbReference type="HOGENOM" id="CLU_2559613_0_0_1"/>
<evidence type="ECO:0000313" key="1">
    <source>
        <dbReference type="EMBL" id="EPY51315.1"/>
    </source>
</evidence>
<protein>
    <submittedName>
        <fullName evidence="1">Uncharacterized protein</fullName>
    </submittedName>
</protein>
<keyword evidence="2" id="KW-1185">Reference proteome</keyword>
<sequence length="82" mass="9119">MNNVVSVAPIKYSTMSRTQLLDLLQVNNYSRRLGDRFDIIVNSDFAGITADDGTSPIHFNTINHVLDEVNGRAGYHGSFQYG</sequence>
<reference evidence="1 2" key="1">
    <citation type="journal article" date="2011" name="Science">
        <title>Comparative functional genomics of the fission yeasts.</title>
        <authorList>
            <person name="Rhind N."/>
            <person name="Chen Z."/>
            <person name="Yassour M."/>
            <person name="Thompson D.A."/>
            <person name="Haas B.J."/>
            <person name="Habib N."/>
            <person name="Wapinski I."/>
            <person name="Roy S."/>
            <person name="Lin M.F."/>
            <person name="Heiman D.I."/>
            <person name="Young S.K."/>
            <person name="Furuya K."/>
            <person name="Guo Y."/>
            <person name="Pidoux A."/>
            <person name="Chen H.M."/>
            <person name="Robbertse B."/>
            <person name="Goldberg J.M."/>
            <person name="Aoki K."/>
            <person name="Bayne E.H."/>
            <person name="Berlin A.M."/>
            <person name="Desjardins C.A."/>
            <person name="Dobbs E."/>
            <person name="Dukaj L."/>
            <person name="Fan L."/>
            <person name="FitzGerald M.G."/>
            <person name="French C."/>
            <person name="Gujja S."/>
            <person name="Hansen K."/>
            <person name="Keifenheim D."/>
            <person name="Levin J.Z."/>
            <person name="Mosher R.A."/>
            <person name="Mueller C.A."/>
            <person name="Pfiffner J."/>
            <person name="Priest M."/>
            <person name="Russ C."/>
            <person name="Smialowska A."/>
            <person name="Swoboda P."/>
            <person name="Sykes S.M."/>
            <person name="Vaughn M."/>
            <person name="Vengrova S."/>
            <person name="Yoder R."/>
            <person name="Zeng Q."/>
            <person name="Allshire R."/>
            <person name="Baulcombe D."/>
            <person name="Birren B.W."/>
            <person name="Brown W."/>
            <person name="Ekwall K."/>
            <person name="Kellis M."/>
            <person name="Leatherwood J."/>
            <person name="Levin H."/>
            <person name="Margalit H."/>
            <person name="Martienssen R."/>
            <person name="Nieduszynski C.A."/>
            <person name="Spatafora J.W."/>
            <person name="Friedman N."/>
            <person name="Dalgaard J.Z."/>
            <person name="Baumann P."/>
            <person name="Niki H."/>
            <person name="Regev A."/>
            <person name="Nusbaum C."/>
        </authorList>
    </citation>
    <scope>NUCLEOTIDE SEQUENCE [LARGE SCALE GENOMIC DNA]</scope>
    <source>
        <strain evidence="2">OY26 / ATCC MYA-4695 / CBS 11777 / NBRC 106824 / NRRL Y48691</strain>
    </source>
</reference>
<dbReference type="RefSeq" id="XP_013023884.1">
    <property type="nucleotide sequence ID" value="XM_013168430.1"/>
</dbReference>
<organism evidence="1 2">
    <name type="scientific">Schizosaccharomyces cryophilus (strain OY26 / ATCC MYA-4695 / CBS 11777 / NBRC 106824 / NRRL Y48691)</name>
    <name type="common">Fission yeast</name>
    <dbReference type="NCBI Taxonomy" id="653667"/>
    <lineage>
        <taxon>Eukaryota</taxon>
        <taxon>Fungi</taxon>
        <taxon>Dikarya</taxon>
        <taxon>Ascomycota</taxon>
        <taxon>Taphrinomycotina</taxon>
        <taxon>Schizosaccharomycetes</taxon>
        <taxon>Schizosaccharomycetales</taxon>
        <taxon>Schizosaccharomycetaceae</taxon>
        <taxon>Schizosaccharomyces</taxon>
    </lineage>
</organism>
<accession>S9VZS1</accession>